<sequence>MLKNKYSILFTLRYFTVINNKVISIVGAGISGLSCALKLAGSKLTKDYTLRIFEDGERIGGRAHSIKVDDFSIDLGAGRFSPALHPNVAQLLNELKEEIEVFPFTKIVCPHPQHKGLKEILAQLKLKIASSHNESFFQFLCQHMGHEKSHAIINALGYDSLYLPQISPKIAYDIIEKHPEIQCFSENEGYEWFNLVDGFAALAKSLYQQAAKSGVDFYFEHQLINFQTKSANTLLEFAGSEQQEIWHNSAYTVLALPPTAMSSLNIDFPNSWSDFSYGSIPLFKGFIFFDHPWWKDYELENKVTIVDNPLRKIYFKSDKYIFFYTDSAYADFWLEETNKSEDEYINTVMGLIAKALNISIKELPRPISNKFKYWPSGVEFALETSPDHPPVLSKYNGKVIATSDAYTPHCGWMEGGIIAGRSAADHILKQLEKSDVEKVAAEIN</sequence>
<dbReference type="RefSeq" id="WP_380188226.1">
    <property type="nucleotide sequence ID" value="NZ_JBHTBQ010000019.1"/>
</dbReference>
<keyword evidence="3" id="KW-1185">Reference proteome</keyword>
<dbReference type="InterPro" id="IPR002937">
    <property type="entry name" value="Amino_oxidase"/>
</dbReference>
<dbReference type="PROSITE" id="PS51257">
    <property type="entry name" value="PROKAR_LIPOPROTEIN"/>
    <property type="match status" value="1"/>
</dbReference>
<proteinExistence type="predicted"/>
<dbReference type="Pfam" id="PF01593">
    <property type="entry name" value="Amino_oxidase"/>
    <property type="match status" value="1"/>
</dbReference>
<comment type="caution">
    <text evidence="2">The sequence shown here is derived from an EMBL/GenBank/DDBJ whole genome shotgun (WGS) entry which is preliminary data.</text>
</comment>
<dbReference type="InterPro" id="IPR050464">
    <property type="entry name" value="Zeta_carotene_desat/Oxidored"/>
</dbReference>
<organism evidence="2 3">
    <name type="scientific">Iodobacter arcticus</name>
    <dbReference type="NCBI Taxonomy" id="590593"/>
    <lineage>
        <taxon>Bacteria</taxon>
        <taxon>Pseudomonadati</taxon>
        <taxon>Pseudomonadota</taxon>
        <taxon>Betaproteobacteria</taxon>
        <taxon>Neisseriales</taxon>
        <taxon>Chitinibacteraceae</taxon>
        <taxon>Iodobacter</taxon>
    </lineage>
</organism>
<reference evidence="3" key="1">
    <citation type="journal article" date="2019" name="Int. J. Syst. Evol. Microbiol.">
        <title>The Global Catalogue of Microorganisms (GCM) 10K type strain sequencing project: providing services to taxonomists for standard genome sequencing and annotation.</title>
        <authorList>
            <consortium name="The Broad Institute Genomics Platform"/>
            <consortium name="The Broad Institute Genome Sequencing Center for Infectious Disease"/>
            <person name="Wu L."/>
            <person name="Ma J."/>
        </authorList>
    </citation>
    <scope>NUCLEOTIDE SEQUENCE [LARGE SCALE GENOMIC DNA]</scope>
    <source>
        <strain evidence="3">CCUG 62945</strain>
    </source>
</reference>
<dbReference type="Proteomes" id="UP001596473">
    <property type="component" value="Unassembled WGS sequence"/>
</dbReference>
<dbReference type="SUPFAM" id="SSF51905">
    <property type="entry name" value="FAD/NAD(P)-binding domain"/>
    <property type="match status" value="1"/>
</dbReference>
<dbReference type="Gene3D" id="3.50.50.60">
    <property type="entry name" value="FAD/NAD(P)-binding domain"/>
    <property type="match status" value="1"/>
</dbReference>
<accession>A0ABW2QY74</accession>
<dbReference type="PANTHER" id="PTHR42923">
    <property type="entry name" value="PROTOPORPHYRINOGEN OXIDASE"/>
    <property type="match status" value="1"/>
</dbReference>
<dbReference type="InterPro" id="IPR036188">
    <property type="entry name" value="FAD/NAD-bd_sf"/>
</dbReference>
<feature type="domain" description="Amine oxidase" evidence="1">
    <location>
        <begin position="181"/>
        <end position="428"/>
    </location>
</feature>
<evidence type="ECO:0000313" key="3">
    <source>
        <dbReference type="Proteomes" id="UP001596473"/>
    </source>
</evidence>
<dbReference type="EMBL" id="JBHTBQ010000019">
    <property type="protein sequence ID" value="MFC7420633.1"/>
    <property type="molecule type" value="Genomic_DNA"/>
</dbReference>
<name>A0ABW2QY74_9NEIS</name>
<evidence type="ECO:0000259" key="1">
    <source>
        <dbReference type="Pfam" id="PF01593"/>
    </source>
</evidence>
<dbReference type="Pfam" id="PF13450">
    <property type="entry name" value="NAD_binding_8"/>
    <property type="match status" value="1"/>
</dbReference>
<dbReference type="SUPFAM" id="SSF54373">
    <property type="entry name" value="FAD-linked reductases, C-terminal domain"/>
    <property type="match status" value="1"/>
</dbReference>
<gene>
    <name evidence="2" type="ORF">ACFQNF_12195</name>
</gene>
<protein>
    <submittedName>
        <fullName evidence="2">Flavin monoamine oxidase family protein</fullName>
    </submittedName>
</protein>
<evidence type="ECO:0000313" key="2">
    <source>
        <dbReference type="EMBL" id="MFC7420633.1"/>
    </source>
</evidence>